<dbReference type="EMBL" id="VSSQ01002375">
    <property type="protein sequence ID" value="MPM15035.1"/>
    <property type="molecule type" value="Genomic_DNA"/>
</dbReference>
<dbReference type="EC" id="3.5.99.10" evidence="2"/>
<reference evidence="2" key="1">
    <citation type="submission" date="2019-08" db="EMBL/GenBank/DDBJ databases">
        <authorList>
            <person name="Kucharzyk K."/>
            <person name="Murdoch R.W."/>
            <person name="Higgins S."/>
            <person name="Loffler F."/>
        </authorList>
    </citation>
    <scope>NUCLEOTIDE SEQUENCE</scope>
</reference>
<name>A0A644XFN8_9ZZZZ</name>
<gene>
    <name evidence="2" type="primary">yabJ_18</name>
    <name evidence="2" type="ORF">SDC9_61400</name>
</gene>
<dbReference type="Pfam" id="PF01042">
    <property type="entry name" value="Ribonuc_L-PSP"/>
    <property type="match status" value="1"/>
</dbReference>
<dbReference type="CDD" id="cd00448">
    <property type="entry name" value="YjgF_YER057c_UK114_family"/>
    <property type="match status" value="1"/>
</dbReference>
<comment type="caution">
    <text evidence="2">The sequence shown here is derived from an EMBL/GenBank/DDBJ whole genome shotgun (WGS) entry which is preliminary data.</text>
</comment>
<dbReference type="FunFam" id="3.30.1330.40:FF:000001">
    <property type="entry name" value="L-PSP family endoribonuclease"/>
    <property type="match status" value="1"/>
</dbReference>
<dbReference type="GO" id="GO:0005829">
    <property type="term" value="C:cytosol"/>
    <property type="evidence" value="ECO:0007669"/>
    <property type="project" value="TreeGrafter"/>
</dbReference>
<dbReference type="SUPFAM" id="SSF55298">
    <property type="entry name" value="YjgF-like"/>
    <property type="match status" value="1"/>
</dbReference>
<sequence length="131" mass="13816">MMFQLKKTQVNTDKAPAAIGPYSQAVIAGPFVFTSGQLPVDPTTNELVGGDAANQARQVFENLKAVLAAAGTDLSKVVKATVFLKNMDDFAAVNQVYASYFGEGILPARSAVQVAKLPKDVAVEIEMIALA</sequence>
<evidence type="ECO:0000256" key="1">
    <source>
        <dbReference type="ARBA" id="ARBA00010552"/>
    </source>
</evidence>
<evidence type="ECO:0000313" key="2">
    <source>
        <dbReference type="EMBL" id="MPM15035.1"/>
    </source>
</evidence>
<dbReference type="AlphaFoldDB" id="A0A644XFN8"/>
<comment type="similarity">
    <text evidence="1">Belongs to the RutC family.</text>
</comment>
<dbReference type="NCBIfam" id="TIGR00004">
    <property type="entry name" value="Rid family detoxifying hydrolase"/>
    <property type="match status" value="1"/>
</dbReference>
<dbReference type="InterPro" id="IPR006175">
    <property type="entry name" value="YjgF/YER057c/UK114"/>
</dbReference>
<dbReference type="GO" id="GO:0120241">
    <property type="term" value="F:2-iminobutanoate/2-iminopropanoate deaminase"/>
    <property type="evidence" value="ECO:0007669"/>
    <property type="project" value="UniProtKB-EC"/>
</dbReference>
<accession>A0A644XFN8</accession>
<dbReference type="PROSITE" id="PS01094">
    <property type="entry name" value="UPF0076"/>
    <property type="match status" value="1"/>
</dbReference>
<protein>
    <submittedName>
        <fullName evidence="2">2-iminobutanoate/2-iminopropanoate deaminase</fullName>
        <ecNumber evidence="2">3.5.99.10</ecNumber>
    </submittedName>
</protein>
<organism evidence="2">
    <name type="scientific">bioreactor metagenome</name>
    <dbReference type="NCBI Taxonomy" id="1076179"/>
    <lineage>
        <taxon>unclassified sequences</taxon>
        <taxon>metagenomes</taxon>
        <taxon>ecological metagenomes</taxon>
    </lineage>
</organism>
<dbReference type="InterPro" id="IPR006056">
    <property type="entry name" value="RidA"/>
</dbReference>
<dbReference type="InterPro" id="IPR035959">
    <property type="entry name" value="RutC-like_sf"/>
</dbReference>
<dbReference type="InterPro" id="IPR019897">
    <property type="entry name" value="RidA_CS"/>
</dbReference>
<keyword evidence="2" id="KW-0378">Hydrolase</keyword>
<dbReference type="PANTHER" id="PTHR11803:SF39">
    <property type="entry name" value="2-IMINOBUTANOATE_2-IMINOPROPANOATE DEAMINASE"/>
    <property type="match status" value="1"/>
</dbReference>
<dbReference type="PANTHER" id="PTHR11803">
    <property type="entry name" value="2-IMINOBUTANOATE/2-IMINOPROPANOATE DEAMINASE RIDA"/>
    <property type="match status" value="1"/>
</dbReference>
<dbReference type="Gene3D" id="3.30.1330.40">
    <property type="entry name" value="RutC-like"/>
    <property type="match status" value="1"/>
</dbReference>
<proteinExistence type="inferred from homology"/>